<protein>
    <recommendedName>
        <fullName evidence="3">Three-Cys-motif partner protein</fullName>
    </recommendedName>
</protein>
<dbReference type="EMBL" id="BONE01000036">
    <property type="protein sequence ID" value="GIF74872.1"/>
    <property type="molecule type" value="Genomic_DNA"/>
</dbReference>
<evidence type="ECO:0000313" key="1">
    <source>
        <dbReference type="EMBL" id="GIF74872.1"/>
    </source>
</evidence>
<accession>A0ABQ4CVI3</accession>
<dbReference type="RefSeq" id="WP_239126900.1">
    <property type="nucleotide sequence ID" value="NZ_BONE01000036.1"/>
</dbReference>
<gene>
    <name evidence="1" type="ORF">Asi02nite_43900</name>
</gene>
<dbReference type="Proteomes" id="UP000604117">
    <property type="component" value="Unassembled WGS sequence"/>
</dbReference>
<keyword evidence="2" id="KW-1185">Reference proteome</keyword>
<proteinExistence type="predicted"/>
<reference evidence="1 2" key="1">
    <citation type="submission" date="2021-01" db="EMBL/GenBank/DDBJ databases">
        <title>Whole genome shotgun sequence of Asanoa siamensis NBRC 107932.</title>
        <authorList>
            <person name="Komaki H."/>
            <person name="Tamura T."/>
        </authorList>
    </citation>
    <scope>NUCLEOTIDE SEQUENCE [LARGE SCALE GENOMIC DNA]</scope>
    <source>
        <strain evidence="1 2">NBRC 107932</strain>
    </source>
</reference>
<sequence>MTGPIDDVVREILVRQLDAWGPAALHRSKRATFAQAYGGPPDGLPEAALRVFDEFTDLLRGRRLTAPVIAPSPDRAALDTVYQELDRPSGLDIHAVDGGVDTLPAVLSAASAAGAPLLAFLDAGSGPPPSAGTLAAVARGKPGELLLVLPAGVREHRAQLGAAGFPLVADVELVARDESARLVAFATGQGKSLDGFKDAMWAVDEYAGVRYRDPHDPEGHLLDIAERPHPGPLRRELLAHLAEVGRATVTELRRFAVTDTVYRAADANRVLTALLTAGQVTRDPPAGRLGGDVVIAPAG</sequence>
<comment type="caution">
    <text evidence="1">The sequence shown here is derived from an EMBL/GenBank/DDBJ whole genome shotgun (WGS) entry which is preliminary data.</text>
</comment>
<evidence type="ECO:0000313" key="2">
    <source>
        <dbReference type="Proteomes" id="UP000604117"/>
    </source>
</evidence>
<organism evidence="1 2">
    <name type="scientific">Asanoa siamensis</name>
    <dbReference type="NCBI Taxonomy" id="926357"/>
    <lineage>
        <taxon>Bacteria</taxon>
        <taxon>Bacillati</taxon>
        <taxon>Actinomycetota</taxon>
        <taxon>Actinomycetes</taxon>
        <taxon>Micromonosporales</taxon>
        <taxon>Micromonosporaceae</taxon>
        <taxon>Asanoa</taxon>
    </lineage>
</organism>
<name>A0ABQ4CVI3_9ACTN</name>
<evidence type="ECO:0008006" key="3">
    <source>
        <dbReference type="Google" id="ProtNLM"/>
    </source>
</evidence>